<organism evidence="1 2">
    <name type="scientific">Owenia fusiformis</name>
    <name type="common">Polychaete worm</name>
    <dbReference type="NCBI Taxonomy" id="6347"/>
    <lineage>
        <taxon>Eukaryota</taxon>
        <taxon>Metazoa</taxon>
        <taxon>Spiralia</taxon>
        <taxon>Lophotrochozoa</taxon>
        <taxon>Annelida</taxon>
        <taxon>Polychaeta</taxon>
        <taxon>Sedentaria</taxon>
        <taxon>Canalipalpata</taxon>
        <taxon>Sabellida</taxon>
        <taxon>Oweniida</taxon>
        <taxon>Oweniidae</taxon>
        <taxon>Owenia</taxon>
    </lineage>
</organism>
<dbReference type="OrthoDB" id="10065946at2759"/>
<dbReference type="Pfam" id="PF15289">
    <property type="entry name" value="RFXA_RFXANK_bdg"/>
    <property type="match status" value="1"/>
</dbReference>
<evidence type="ECO:0000313" key="1">
    <source>
        <dbReference type="EMBL" id="CAH1777294.1"/>
    </source>
</evidence>
<keyword evidence="2" id="KW-1185">Reference proteome</keyword>
<evidence type="ECO:0000313" key="2">
    <source>
        <dbReference type="Proteomes" id="UP000749559"/>
    </source>
</evidence>
<dbReference type="Gene3D" id="6.10.290.30">
    <property type="entry name" value="Regulatory factor X-associated C-terminal binding domain"/>
    <property type="match status" value="1"/>
</dbReference>
<gene>
    <name evidence="1" type="ORF">OFUS_LOCUS4352</name>
</gene>
<sequence length="130" mass="14465">MTSSAKTRMKNGPGTHFIVKEPTDIDVSTIGTGCNATMVTTTGSTSDVFRRLTNKQSHHDMNESGESIQDVLSGINVPQMMEKILIEKKLSLMKSPDVVKFLRDYQKQCEQRTSNCEIRTSGTNNTHITK</sequence>
<name>A0A8J1TGV7_OWEFU</name>
<dbReference type="EMBL" id="CAIIXF020000002">
    <property type="protein sequence ID" value="CAH1777294.1"/>
    <property type="molecule type" value="Genomic_DNA"/>
</dbReference>
<dbReference type="Proteomes" id="UP000749559">
    <property type="component" value="Unassembled WGS sequence"/>
</dbReference>
<proteinExistence type="predicted"/>
<comment type="caution">
    <text evidence="1">The sequence shown here is derived from an EMBL/GenBank/DDBJ whole genome shotgun (WGS) entry which is preliminary data.</text>
</comment>
<protein>
    <submittedName>
        <fullName evidence="1">Uncharacterized protein</fullName>
    </submittedName>
</protein>
<dbReference type="AlphaFoldDB" id="A0A8J1TGV7"/>
<reference evidence="1" key="1">
    <citation type="submission" date="2022-03" db="EMBL/GenBank/DDBJ databases">
        <authorList>
            <person name="Martin C."/>
        </authorList>
    </citation>
    <scope>NUCLEOTIDE SEQUENCE</scope>
</reference>
<accession>A0A8J1TGV7</accession>
<dbReference type="InterPro" id="IPR038308">
    <property type="entry name" value="RFXAP_C_sf"/>
</dbReference>
<dbReference type="InterPro" id="IPR029316">
    <property type="entry name" value="RFXAP_RFXANK-bd"/>
</dbReference>